<dbReference type="InterPro" id="IPR009072">
    <property type="entry name" value="Histone-fold"/>
</dbReference>
<dbReference type="GO" id="GO:0046982">
    <property type="term" value="F:protein heterodimerization activity"/>
    <property type="evidence" value="ECO:0007669"/>
    <property type="project" value="InterPro"/>
</dbReference>
<gene>
    <name evidence="5" type="ORF">Hypma_007354</name>
</gene>
<dbReference type="OrthoDB" id="21449at2759"/>
<dbReference type="PRINTS" id="PR00503">
    <property type="entry name" value="BROMODOMAIN"/>
</dbReference>
<feature type="compositionally biased region" description="Gly residues" evidence="3">
    <location>
        <begin position="631"/>
        <end position="640"/>
    </location>
</feature>
<dbReference type="SUPFAM" id="SSF47370">
    <property type="entry name" value="Bromodomain"/>
    <property type="match status" value="1"/>
</dbReference>
<feature type="region of interest" description="Disordered" evidence="3">
    <location>
        <begin position="902"/>
        <end position="1017"/>
    </location>
</feature>
<dbReference type="GO" id="GO:0000124">
    <property type="term" value="C:SAGA complex"/>
    <property type="evidence" value="ECO:0007669"/>
    <property type="project" value="InterPro"/>
</dbReference>
<dbReference type="EMBL" id="LUEZ02000041">
    <property type="protein sequence ID" value="RDB25280.1"/>
    <property type="molecule type" value="Genomic_DNA"/>
</dbReference>
<keyword evidence="6" id="KW-1185">Reference proteome</keyword>
<feature type="domain" description="Bromo" evidence="4">
    <location>
        <begin position="153"/>
        <end position="223"/>
    </location>
</feature>
<keyword evidence="1 2" id="KW-0103">Bromodomain</keyword>
<dbReference type="Proteomes" id="UP000076154">
    <property type="component" value="Unassembled WGS sequence"/>
</dbReference>
<dbReference type="Gene3D" id="1.10.20.10">
    <property type="entry name" value="Histone, subunit A"/>
    <property type="match status" value="1"/>
</dbReference>
<sequence>MYEFPVDFDIETIAKILAMKVLLGPCGRGLSGISSQKSRAEKKFTGSRQASEVAWASWRASPAAKAAGCGRAEFDPVTSGFHAGHLDAEVERMNNLLRTLTETQIRSVHPEHDLKLLLTTVKEGRRQRDESKLSDAFYDSLEGLLMDLKSVTIDNHDAEPFLKPVSRADAPDYYDVIANPMDFGTMLKKVKSKQYKSKREFKDDLDLIWSNCYTYNAAENHPLRPCVKRLKLKADRLLKYITDRKERTDPPIPSNLPTTNIAIAIPRPKINGTTTTTAGLPLLNGLTYNHTRSPSFPTTNASKPGTPTISIKPSTPISNVNGKKTLNLTPAQRRDVPFPDTPAILRTREGMALFARLERESDAAGAGDDKDAVFVLEKMQELAAPVERFSSSSPEPGPEVKPVLNDAMLVDGVNGDNKRKINGHATPDTRPRKRARFSTQYATPLMFEKDDVSELWWGAVQSDALMANGLPHIPFASSSASSSSSSSSFSSSSSSSSLHAHTPSHTLQAQPRPKPKRRKKAPTNTTTTTAGGGAEPKSLLTMINNNIKTMKRLRHTHARFAGLNLGASGGGAAGEDGDGDGLGAGGGGGRGGTPMMGVGAGVGVGMGMGMGVDEDVVDDKVDERPWSIPGTGIGGGVGGKGKGKARMKGGGEREEGVGEIEIGEDNAADCVKWMSGKVLEHAGFQGTSQVALDVLASVTSEYLLNVGRTIRFLCDKYSTNMTPEEIILHTLFESGTSKVQDLERYISDDVERYGARLVDLEKKLVSAYRESTATEVLEDEGLFDEEDEEDAGALAIGDFADALGEDYLGLRELGIAAEFGMSSLSIPKKLLKGKKGRGVGAAAAAKPIEPPPPYPPPPPFIPLSADKVDDQIGLLKPYYQGRFAALHQPSVAVVAPLPGPSIPGYGTTPHPQSHPQPQAPSTNLVLQDDAPNPAQVKMGPLGQIIKGGVAGGGSKKKKGANNASGGGGGGGGGGAGVDGIPPNKKKKTGMVGVGTGNGRKKKGGGEEGGGGGAGMLPPIAAAPVRILVQPPQ</sequence>
<accession>A0A369JVM5</accession>
<dbReference type="PANTHER" id="PTHR47343">
    <property type="entry name" value="TRANSCRIPTIONAL ACTIVATOR SPT7"/>
    <property type="match status" value="1"/>
</dbReference>
<dbReference type="AlphaFoldDB" id="A0A369JVM5"/>
<evidence type="ECO:0000313" key="5">
    <source>
        <dbReference type="EMBL" id="RDB25280.1"/>
    </source>
</evidence>
<feature type="region of interest" description="Disordered" evidence="3">
    <location>
        <begin position="296"/>
        <end position="323"/>
    </location>
</feature>
<dbReference type="PROSITE" id="PS50014">
    <property type="entry name" value="BROMODOMAIN_2"/>
    <property type="match status" value="1"/>
</dbReference>
<dbReference type="InterPro" id="IPR001487">
    <property type="entry name" value="Bromodomain"/>
</dbReference>
<dbReference type="PROSITE" id="PS00633">
    <property type="entry name" value="BROMODOMAIN_1"/>
    <property type="match status" value="1"/>
</dbReference>
<dbReference type="GO" id="GO:0006325">
    <property type="term" value="P:chromatin organization"/>
    <property type="evidence" value="ECO:0007669"/>
    <property type="project" value="UniProtKB-ARBA"/>
</dbReference>
<dbReference type="PANTHER" id="PTHR47343:SF1">
    <property type="entry name" value="TRANSCRIPTIONAL ACTIVATOR SPT7"/>
    <property type="match status" value="1"/>
</dbReference>
<comment type="caution">
    <text evidence="5">The sequence shown here is derived from an EMBL/GenBank/DDBJ whole genome shotgun (WGS) entry which is preliminary data.</text>
</comment>
<dbReference type="GO" id="GO:0046695">
    <property type="term" value="C:SLIK (SAGA-like) complex"/>
    <property type="evidence" value="ECO:0007669"/>
    <property type="project" value="InterPro"/>
</dbReference>
<dbReference type="SMART" id="SM00297">
    <property type="entry name" value="BROMO"/>
    <property type="match status" value="1"/>
</dbReference>
<evidence type="ECO:0000259" key="4">
    <source>
        <dbReference type="PROSITE" id="PS50014"/>
    </source>
</evidence>
<organism evidence="5 6">
    <name type="scientific">Hypsizygus marmoreus</name>
    <name type="common">White beech mushroom</name>
    <name type="synonym">Agaricus marmoreus</name>
    <dbReference type="NCBI Taxonomy" id="39966"/>
    <lineage>
        <taxon>Eukaryota</taxon>
        <taxon>Fungi</taxon>
        <taxon>Dikarya</taxon>
        <taxon>Basidiomycota</taxon>
        <taxon>Agaricomycotina</taxon>
        <taxon>Agaricomycetes</taxon>
        <taxon>Agaricomycetidae</taxon>
        <taxon>Agaricales</taxon>
        <taxon>Tricholomatineae</taxon>
        <taxon>Lyophyllaceae</taxon>
        <taxon>Hypsizygus</taxon>
    </lineage>
</organism>
<dbReference type="CDD" id="cd22927">
    <property type="entry name" value="HFD_SPT7"/>
    <property type="match status" value="1"/>
</dbReference>
<dbReference type="GO" id="GO:0005198">
    <property type="term" value="F:structural molecule activity"/>
    <property type="evidence" value="ECO:0007669"/>
    <property type="project" value="TreeGrafter"/>
</dbReference>
<dbReference type="InParanoid" id="A0A369JVM5"/>
<feature type="region of interest" description="Disordered" evidence="3">
    <location>
        <begin position="413"/>
        <end position="436"/>
    </location>
</feature>
<dbReference type="FunCoup" id="A0A369JVM5">
    <property type="interactions" value="20"/>
</dbReference>
<evidence type="ECO:0000256" key="1">
    <source>
        <dbReference type="ARBA" id="ARBA00023117"/>
    </source>
</evidence>
<feature type="region of interest" description="Disordered" evidence="3">
    <location>
        <begin position="622"/>
        <end position="656"/>
    </location>
</feature>
<feature type="compositionally biased region" description="Low complexity" evidence="3">
    <location>
        <begin position="476"/>
        <end position="497"/>
    </location>
</feature>
<proteinExistence type="predicted"/>
<dbReference type="Gene3D" id="1.20.920.10">
    <property type="entry name" value="Bromodomain-like"/>
    <property type="match status" value="1"/>
</dbReference>
<dbReference type="Pfam" id="PF00439">
    <property type="entry name" value="Bromodomain"/>
    <property type="match status" value="1"/>
</dbReference>
<evidence type="ECO:0000256" key="2">
    <source>
        <dbReference type="PROSITE-ProRule" id="PRU00035"/>
    </source>
</evidence>
<dbReference type="InterPro" id="IPR018359">
    <property type="entry name" value="Bromodomain_CS"/>
</dbReference>
<dbReference type="GO" id="GO:0006357">
    <property type="term" value="P:regulation of transcription by RNA polymerase II"/>
    <property type="evidence" value="ECO:0007669"/>
    <property type="project" value="TreeGrafter"/>
</dbReference>
<dbReference type="STRING" id="39966.A0A369JVM5"/>
<evidence type="ECO:0000256" key="3">
    <source>
        <dbReference type="SAM" id="MobiDB-lite"/>
    </source>
</evidence>
<evidence type="ECO:0000313" key="6">
    <source>
        <dbReference type="Proteomes" id="UP000076154"/>
    </source>
</evidence>
<dbReference type="InterPro" id="IPR037782">
    <property type="entry name" value="Spt7"/>
</dbReference>
<dbReference type="InterPro" id="IPR036427">
    <property type="entry name" value="Bromodomain-like_sf"/>
</dbReference>
<name>A0A369JVM5_HYPMA</name>
<protein>
    <recommendedName>
        <fullName evidence="4">Bromo domain-containing protein</fullName>
    </recommendedName>
</protein>
<feature type="compositionally biased region" description="Gly residues" evidence="3">
    <location>
        <begin position="964"/>
        <end position="977"/>
    </location>
</feature>
<feature type="region of interest" description="Disordered" evidence="3">
    <location>
        <begin position="476"/>
        <end position="539"/>
    </location>
</feature>
<reference evidence="5" key="1">
    <citation type="submission" date="2018-04" db="EMBL/GenBank/DDBJ databases">
        <title>Whole genome sequencing of Hypsizygus marmoreus.</title>
        <authorList>
            <person name="Choi I.-G."/>
            <person name="Min B."/>
            <person name="Kim J.-G."/>
            <person name="Kim S."/>
            <person name="Oh Y.-L."/>
            <person name="Kong W.-S."/>
            <person name="Park H."/>
            <person name="Jeong J."/>
            <person name="Song E.-S."/>
        </authorList>
    </citation>
    <scope>NUCLEOTIDE SEQUENCE [LARGE SCALE GENOMIC DNA]</scope>
    <source>
        <strain evidence="5">51987-8</strain>
    </source>
</reference>